<dbReference type="EMBL" id="JACIDK010000008">
    <property type="protein sequence ID" value="MBB3893277.1"/>
    <property type="molecule type" value="Genomic_DNA"/>
</dbReference>
<dbReference type="AlphaFoldDB" id="A0A840A7V1"/>
<protein>
    <submittedName>
        <fullName evidence="2">Uncharacterized protein</fullName>
    </submittedName>
</protein>
<evidence type="ECO:0000313" key="2">
    <source>
        <dbReference type="EMBL" id="MBB3893277.1"/>
    </source>
</evidence>
<accession>A0A840A7V1</accession>
<dbReference type="RefSeq" id="WP_183776678.1">
    <property type="nucleotide sequence ID" value="NZ_JACIDK010000008.1"/>
</dbReference>
<feature type="region of interest" description="Disordered" evidence="1">
    <location>
        <begin position="29"/>
        <end position="64"/>
    </location>
</feature>
<dbReference type="Proteomes" id="UP000530564">
    <property type="component" value="Unassembled WGS sequence"/>
</dbReference>
<feature type="compositionally biased region" description="Basic and acidic residues" evidence="1">
    <location>
        <begin position="32"/>
        <end position="52"/>
    </location>
</feature>
<name>A0A840A7V1_9CAUL</name>
<gene>
    <name evidence="2" type="ORF">GGQ61_004019</name>
</gene>
<proteinExistence type="predicted"/>
<evidence type="ECO:0000256" key="1">
    <source>
        <dbReference type="SAM" id="MobiDB-lite"/>
    </source>
</evidence>
<evidence type="ECO:0000313" key="3">
    <source>
        <dbReference type="Proteomes" id="UP000530564"/>
    </source>
</evidence>
<organism evidence="2 3">
    <name type="scientific">Phenylobacterium haematophilum</name>
    <dbReference type="NCBI Taxonomy" id="98513"/>
    <lineage>
        <taxon>Bacteria</taxon>
        <taxon>Pseudomonadati</taxon>
        <taxon>Pseudomonadota</taxon>
        <taxon>Alphaproteobacteria</taxon>
        <taxon>Caulobacterales</taxon>
        <taxon>Caulobacteraceae</taxon>
        <taxon>Phenylobacterium</taxon>
    </lineage>
</organism>
<sequence length="64" mass="7193">MPRELHYIDRQDHEPIDDARHFHICARCGQPVDKRDPGAVARHEARGHDPPPRDTAAPPPSPAD</sequence>
<reference evidence="2 3" key="1">
    <citation type="submission" date="2020-08" db="EMBL/GenBank/DDBJ databases">
        <title>Genomic Encyclopedia of Type Strains, Phase IV (KMG-IV): sequencing the most valuable type-strain genomes for metagenomic binning, comparative biology and taxonomic classification.</title>
        <authorList>
            <person name="Goeker M."/>
        </authorList>
    </citation>
    <scope>NUCLEOTIDE SEQUENCE [LARGE SCALE GENOMIC DNA]</scope>
    <source>
        <strain evidence="2 3">DSM 21793</strain>
    </source>
</reference>
<keyword evidence="3" id="KW-1185">Reference proteome</keyword>
<comment type="caution">
    <text evidence="2">The sequence shown here is derived from an EMBL/GenBank/DDBJ whole genome shotgun (WGS) entry which is preliminary data.</text>
</comment>